<evidence type="ECO:0000259" key="18">
    <source>
        <dbReference type="PROSITE" id="PS50853"/>
    </source>
</evidence>
<feature type="compositionally biased region" description="Polar residues" evidence="15">
    <location>
        <begin position="1161"/>
        <end position="1172"/>
    </location>
</feature>
<evidence type="ECO:0000259" key="17">
    <source>
        <dbReference type="PROSITE" id="PS50835"/>
    </source>
</evidence>
<dbReference type="CDD" id="cd20958">
    <property type="entry name" value="IgI_5_Dscam"/>
    <property type="match status" value="1"/>
</dbReference>
<dbReference type="PROSITE" id="PS50853">
    <property type="entry name" value="FN3"/>
    <property type="match status" value="4"/>
</dbReference>
<dbReference type="PANTHER" id="PTHR44170:SF56">
    <property type="entry name" value="FIBRONECTIN TYPE-III DOMAIN-CONTAINING PROTEIN"/>
    <property type="match status" value="1"/>
</dbReference>
<dbReference type="InterPro" id="IPR007110">
    <property type="entry name" value="Ig-like_dom"/>
</dbReference>
<dbReference type="Pfam" id="PF13927">
    <property type="entry name" value="Ig_3"/>
    <property type="match status" value="2"/>
</dbReference>
<keyword evidence="10 16" id="KW-0472">Membrane</keyword>
<protein>
    <recommendedName>
        <fullName evidence="21">Down syndrome cell adhesion molecule-like protein Dscam2</fullName>
    </recommendedName>
</protein>
<feature type="domain" description="Ig-like" evidence="17">
    <location>
        <begin position="436"/>
        <end position="533"/>
    </location>
</feature>
<evidence type="ECO:0000256" key="8">
    <source>
        <dbReference type="ARBA" id="ARBA00022989"/>
    </source>
</evidence>
<evidence type="ECO:0000313" key="19">
    <source>
        <dbReference type="EMBL" id="KAG8193118.1"/>
    </source>
</evidence>
<feature type="region of interest" description="Disordered" evidence="15">
    <location>
        <begin position="1161"/>
        <end position="1180"/>
    </location>
</feature>
<dbReference type="GO" id="GO:0009653">
    <property type="term" value="P:anatomical structure morphogenesis"/>
    <property type="evidence" value="ECO:0007669"/>
    <property type="project" value="UniProtKB-ARBA"/>
</dbReference>
<feature type="domain" description="Ig-like" evidence="17">
    <location>
        <begin position="536"/>
        <end position="628"/>
    </location>
</feature>
<keyword evidence="11" id="KW-1015">Disulfide bond</keyword>
<dbReference type="GO" id="GO:0005886">
    <property type="term" value="C:plasma membrane"/>
    <property type="evidence" value="ECO:0007669"/>
    <property type="project" value="UniProtKB-SubCell"/>
</dbReference>
<keyword evidence="20" id="KW-1185">Reference proteome</keyword>
<evidence type="ECO:0000256" key="1">
    <source>
        <dbReference type="ARBA" id="ARBA00004251"/>
    </source>
</evidence>
<dbReference type="FunFam" id="2.60.40.10:FF:000032">
    <property type="entry name" value="palladin isoform X1"/>
    <property type="match status" value="2"/>
</dbReference>
<dbReference type="EMBL" id="JAFNEN010000129">
    <property type="protein sequence ID" value="KAG8193118.1"/>
    <property type="molecule type" value="Genomic_DNA"/>
</dbReference>
<feature type="transmembrane region" description="Helical" evidence="16">
    <location>
        <begin position="1053"/>
        <end position="1075"/>
    </location>
</feature>
<feature type="domain" description="Ig-like" evidence="17">
    <location>
        <begin position="74"/>
        <end position="147"/>
    </location>
</feature>
<evidence type="ECO:0000256" key="13">
    <source>
        <dbReference type="ARBA" id="ARBA00023319"/>
    </source>
</evidence>
<proteinExistence type="predicted"/>
<evidence type="ECO:0000256" key="9">
    <source>
        <dbReference type="ARBA" id="ARBA00023018"/>
    </source>
</evidence>
<keyword evidence="5" id="KW-0677">Repeat</keyword>
<keyword evidence="3 16" id="KW-0812">Transmembrane</keyword>
<name>A0AAV6VAK7_9ARAC</name>
<dbReference type="FunFam" id="2.60.40.10:FF:000333">
    <property type="entry name" value="Down syndrome cell adhesion molecule"/>
    <property type="match status" value="1"/>
</dbReference>
<dbReference type="InterPro" id="IPR003599">
    <property type="entry name" value="Ig_sub"/>
</dbReference>
<dbReference type="PROSITE" id="PS50835">
    <property type="entry name" value="IG_LIKE"/>
    <property type="match status" value="6"/>
</dbReference>
<feature type="compositionally biased region" description="Polar residues" evidence="15">
    <location>
        <begin position="1202"/>
        <end position="1214"/>
    </location>
</feature>
<organism evidence="19 20">
    <name type="scientific">Oedothorax gibbosus</name>
    <dbReference type="NCBI Taxonomy" id="931172"/>
    <lineage>
        <taxon>Eukaryota</taxon>
        <taxon>Metazoa</taxon>
        <taxon>Ecdysozoa</taxon>
        <taxon>Arthropoda</taxon>
        <taxon>Chelicerata</taxon>
        <taxon>Arachnida</taxon>
        <taxon>Araneae</taxon>
        <taxon>Araneomorphae</taxon>
        <taxon>Entelegynae</taxon>
        <taxon>Araneoidea</taxon>
        <taxon>Linyphiidae</taxon>
        <taxon>Erigoninae</taxon>
        <taxon>Oedothorax</taxon>
    </lineage>
</organism>
<dbReference type="SUPFAM" id="SSF49265">
    <property type="entry name" value="Fibronectin type III"/>
    <property type="match status" value="2"/>
</dbReference>
<evidence type="ECO:0000256" key="10">
    <source>
        <dbReference type="ARBA" id="ARBA00023136"/>
    </source>
</evidence>
<dbReference type="Pfam" id="PF25059">
    <property type="entry name" value="FN3_DSCAM-DSCAML_C"/>
    <property type="match status" value="1"/>
</dbReference>
<feature type="domain" description="Fibronectin type-III" evidence="18">
    <location>
        <begin position="840"/>
        <end position="931"/>
    </location>
</feature>
<dbReference type="SMART" id="SM00060">
    <property type="entry name" value="FN3"/>
    <property type="match status" value="4"/>
</dbReference>
<dbReference type="CDD" id="cd00063">
    <property type="entry name" value="FN3"/>
    <property type="match status" value="4"/>
</dbReference>
<dbReference type="SMART" id="SM00409">
    <property type="entry name" value="IG"/>
    <property type="match status" value="7"/>
</dbReference>
<dbReference type="InterPro" id="IPR003961">
    <property type="entry name" value="FN3_dom"/>
</dbReference>
<reference evidence="19 20" key="1">
    <citation type="journal article" date="2022" name="Nat. Ecol. Evol.">
        <title>A masculinizing supergene underlies an exaggerated male reproductive morph in a spider.</title>
        <authorList>
            <person name="Hendrickx F."/>
            <person name="De Corte Z."/>
            <person name="Sonet G."/>
            <person name="Van Belleghem S.M."/>
            <person name="Kostlbacher S."/>
            <person name="Vangestel C."/>
        </authorList>
    </citation>
    <scope>NUCLEOTIDE SEQUENCE [LARGE SCALE GENOMIC DNA]</scope>
    <source>
        <strain evidence="19">W744_W776</strain>
    </source>
</reference>
<feature type="domain" description="Fibronectin type-III" evidence="18">
    <location>
        <begin position="932"/>
        <end position="1027"/>
    </location>
</feature>
<evidence type="ECO:0000256" key="12">
    <source>
        <dbReference type="ARBA" id="ARBA00023180"/>
    </source>
</evidence>
<dbReference type="Pfam" id="PF00041">
    <property type="entry name" value="fn3"/>
    <property type="match status" value="3"/>
</dbReference>
<dbReference type="AlphaFoldDB" id="A0AAV6VAK7"/>
<dbReference type="InterPro" id="IPR056754">
    <property type="entry name" value="DSCAM/DSCAML_C"/>
</dbReference>
<dbReference type="Proteomes" id="UP000827092">
    <property type="component" value="Unassembled WGS sequence"/>
</dbReference>
<dbReference type="SUPFAM" id="SSF48726">
    <property type="entry name" value="Immunoglobulin"/>
    <property type="match status" value="7"/>
</dbReference>
<keyword evidence="7" id="KW-0524">Neurogenesis</keyword>
<feature type="domain" description="Fibronectin type-III" evidence="18">
    <location>
        <begin position="637"/>
        <end position="733"/>
    </location>
</feature>
<keyword evidence="12" id="KW-0325">Glycoprotein</keyword>
<dbReference type="InterPro" id="IPR013098">
    <property type="entry name" value="Ig_I-set"/>
</dbReference>
<dbReference type="Gene3D" id="2.60.40.10">
    <property type="entry name" value="Immunoglobulins"/>
    <property type="match status" value="11"/>
</dbReference>
<feature type="domain" description="Ig-like" evidence="17">
    <location>
        <begin position="340"/>
        <end position="427"/>
    </location>
</feature>
<sequence length="1214" mass="133552">MKDVQGVLRPVKEDGRIWISQGTLNIKKTSHTDGGKYQCIVRNSIGERRIESALIVTASLVVNLRPPYQVLNIGQEATFNCNVTGYPLHTVSWKKDKVPVAPSTRVRLLSRDVLHISSVRREDRGMYQCFVYNDVEGAQGTSELKISDVAPTLVSVFPEHTAHSGESISFKCISTGNPVPRVTWYLDDAVIGQSPRITAGDYVSDMGHVISFLNITEIRVEDSGEYQCHVVNDVGSVFHASRLNVYGPPFVRRMSNVTAISGEDLVIRCPYGGHPIKGIRWLKGGILLPLNHRQKINHGGSLTVQSVERDADEGEYSCVVRDGDGETATSNTHVSVVVSPVIESHFFRESVTVDEGSRTKLMCVVTKGDPPLRFHWLKNNLPFLAHGDTTVQTFEDSSITTFKKVSSADRGHYTCVASNMASSTNLTMQLIVNVPPQWTVEPKNISVVLGNTVWMDCAAVGFPAPNILWKKMIYTESTAGDFTYVHSSPRAHRYNNGTLVLSDVEENDSGSYLCQASNGIGAGLSKIITLKVSVPPRFKDPFQSKTVNEFKDVSISCSVVGDPPITIKWLNNKSILNAEKTPKYSIRVISAKLQTSSELHIANASRNDTGIYSCTAISDIGADEAVIKLIVQGIPDAPSNGTVTNITSRSVTLQWEVLDNGNSHITGSTVQYQTHSDTEWNGQTSQLIVSSADTTATLRGLTPVTTYYIRIIAENSLGKSRASEILEVKTEEEAPSASPVEVHVHSTGAQSMKVMWKPPPEETRNGLIKGYQVGYKMSANEDTYTYKQVEKSANEQQSTYITGLLPFTEYDIVIKAYNSAGSGPESPQIMGKTLETAPPTSPIVQVISSTATSVEFKWEKDAKDKSAITEYSLHYKSDDGGWEELRLSNRQDHYSLDGLRCGTRYHLYMTASNSLGTGEPSEQVTVRTLGAAPMSPHQESFLKPNVTSVTLNLGAWQSGGCPIKHFVVQHRPKYVSQWTTITDDLEVPRDSYVIRHLSPDRDYVVMVTAHSDAGMTQGEYLFRTLPTSAIVPTSSPAFGKRETDLPFYKNVTLVIPIVVSSLVLVIVVFIVVVCLRKHTDDREGRLDYENRKDALMMKDLSKQINIKSSQPSHYSCPTGNKGDYAEPYTCIDSVSTRQNSDGLFATIKRCPTRPIYVSGSYKQGSTPSQAGSFSCRPEGGAIQKIISNPEGSDHSDVIGDKWNNTNQSNQKPLR</sequence>
<dbReference type="InterPro" id="IPR036179">
    <property type="entry name" value="Ig-like_dom_sf"/>
</dbReference>
<dbReference type="GO" id="GO:0098609">
    <property type="term" value="P:cell-cell adhesion"/>
    <property type="evidence" value="ECO:0007669"/>
    <property type="project" value="TreeGrafter"/>
</dbReference>
<accession>A0AAV6VAK7</accession>
<evidence type="ECO:0000256" key="2">
    <source>
        <dbReference type="ARBA" id="ARBA00022475"/>
    </source>
</evidence>
<keyword evidence="13" id="KW-0393">Immunoglobulin domain</keyword>
<dbReference type="InterPro" id="IPR013783">
    <property type="entry name" value="Ig-like_fold"/>
</dbReference>
<feature type="region of interest" description="Disordered" evidence="15">
    <location>
        <begin position="1185"/>
        <end position="1214"/>
    </location>
</feature>
<dbReference type="Pfam" id="PF07679">
    <property type="entry name" value="I-set"/>
    <property type="match status" value="4"/>
</dbReference>
<dbReference type="GO" id="GO:0045202">
    <property type="term" value="C:synapse"/>
    <property type="evidence" value="ECO:0007669"/>
    <property type="project" value="UniProtKB-SubCell"/>
</dbReference>
<feature type="domain" description="Ig-like" evidence="17">
    <location>
        <begin position="151"/>
        <end position="244"/>
    </location>
</feature>
<feature type="domain" description="Ig-like" evidence="17">
    <location>
        <begin position="248"/>
        <end position="335"/>
    </location>
</feature>
<evidence type="ECO:0000256" key="16">
    <source>
        <dbReference type="SAM" id="Phobius"/>
    </source>
</evidence>
<evidence type="ECO:0008006" key="21">
    <source>
        <dbReference type="Google" id="ProtNLM"/>
    </source>
</evidence>
<dbReference type="CDD" id="cd20956">
    <property type="entry name" value="IgI_4_Dscam"/>
    <property type="match status" value="1"/>
</dbReference>
<evidence type="ECO:0000256" key="15">
    <source>
        <dbReference type="SAM" id="MobiDB-lite"/>
    </source>
</evidence>
<evidence type="ECO:0000256" key="14">
    <source>
        <dbReference type="ARBA" id="ARBA00034103"/>
    </source>
</evidence>
<dbReference type="InterPro" id="IPR036116">
    <property type="entry name" value="FN3_sf"/>
</dbReference>
<dbReference type="FunFam" id="2.60.40.10:FF:000104">
    <property type="entry name" value="Down syndrome cell adhesion molecule b"/>
    <property type="match status" value="1"/>
</dbReference>
<gene>
    <name evidence="19" type="ORF">JTE90_004942</name>
</gene>
<evidence type="ECO:0000256" key="7">
    <source>
        <dbReference type="ARBA" id="ARBA00022902"/>
    </source>
</evidence>
<dbReference type="SMART" id="SM00408">
    <property type="entry name" value="IGc2"/>
    <property type="match status" value="6"/>
</dbReference>
<keyword evidence="2" id="KW-1003">Cell membrane</keyword>
<evidence type="ECO:0000256" key="11">
    <source>
        <dbReference type="ARBA" id="ARBA00023157"/>
    </source>
</evidence>
<keyword evidence="9" id="KW-0770">Synapse</keyword>
<dbReference type="InterPro" id="IPR003598">
    <property type="entry name" value="Ig_sub2"/>
</dbReference>
<evidence type="ECO:0000256" key="4">
    <source>
        <dbReference type="ARBA" id="ARBA00022729"/>
    </source>
</evidence>
<keyword evidence="4" id="KW-0732">Signal</keyword>
<dbReference type="GO" id="GO:0030154">
    <property type="term" value="P:cell differentiation"/>
    <property type="evidence" value="ECO:0007669"/>
    <property type="project" value="UniProtKB-ARBA"/>
</dbReference>
<dbReference type="GO" id="GO:0007399">
    <property type="term" value="P:nervous system development"/>
    <property type="evidence" value="ECO:0007669"/>
    <property type="project" value="UniProtKB-KW"/>
</dbReference>
<feature type="domain" description="Fibronectin type-III" evidence="18">
    <location>
        <begin position="738"/>
        <end position="839"/>
    </location>
</feature>
<evidence type="ECO:0000256" key="3">
    <source>
        <dbReference type="ARBA" id="ARBA00022692"/>
    </source>
</evidence>
<comment type="caution">
    <text evidence="19">The sequence shown here is derived from an EMBL/GenBank/DDBJ whole genome shotgun (WGS) entry which is preliminary data.</text>
</comment>
<evidence type="ECO:0000256" key="5">
    <source>
        <dbReference type="ARBA" id="ARBA00022737"/>
    </source>
</evidence>
<dbReference type="FunFam" id="2.60.40.10:FF:000120">
    <property type="entry name" value="Down syndrome cell adhesion molecule like 1"/>
    <property type="match status" value="1"/>
</dbReference>
<evidence type="ECO:0000313" key="20">
    <source>
        <dbReference type="Proteomes" id="UP000827092"/>
    </source>
</evidence>
<keyword evidence="6" id="KW-0130">Cell adhesion</keyword>
<keyword evidence="8 16" id="KW-1133">Transmembrane helix</keyword>
<evidence type="ECO:0000256" key="6">
    <source>
        <dbReference type="ARBA" id="ARBA00022889"/>
    </source>
</evidence>
<comment type="subcellular location">
    <subcellularLocation>
        <location evidence="1">Cell membrane</location>
        <topology evidence="1">Single-pass type I membrane protein</topology>
    </subcellularLocation>
    <subcellularLocation>
        <location evidence="14">Synapse</location>
    </subcellularLocation>
</comment>
<dbReference type="PANTHER" id="PTHR44170">
    <property type="entry name" value="PROTEIN SIDEKICK"/>
    <property type="match status" value="1"/>
</dbReference>
<dbReference type="FunFam" id="2.60.40.10:FF:000017">
    <property type="entry name" value="Down syndrome cell adhesion molecule b"/>
    <property type="match status" value="1"/>
</dbReference>